<dbReference type="Proteomes" id="UP001589788">
    <property type="component" value="Unassembled WGS sequence"/>
</dbReference>
<evidence type="ECO:0000313" key="2">
    <source>
        <dbReference type="Proteomes" id="UP001589788"/>
    </source>
</evidence>
<dbReference type="RefSeq" id="WP_377790626.1">
    <property type="nucleotide sequence ID" value="NZ_JBHLYQ010000190.1"/>
</dbReference>
<organism evidence="1 2">
    <name type="scientific">Aciditerrimonas ferrireducens</name>
    <dbReference type="NCBI Taxonomy" id="667306"/>
    <lineage>
        <taxon>Bacteria</taxon>
        <taxon>Bacillati</taxon>
        <taxon>Actinomycetota</taxon>
        <taxon>Acidimicrobiia</taxon>
        <taxon>Acidimicrobiales</taxon>
        <taxon>Acidimicrobiaceae</taxon>
        <taxon>Aciditerrimonas</taxon>
    </lineage>
</organism>
<accession>A0ABV6C7F0</accession>
<dbReference type="EMBL" id="JBHLYQ010000190">
    <property type="protein sequence ID" value="MFC0082922.1"/>
    <property type="molecule type" value="Genomic_DNA"/>
</dbReference>
<proteinExistence type="predicted"/>
<evidence type="ECO:0000313" key="1">
    <source>
        <dbReference type="EMBL" id="MFC0082922.1"/>
    </source>
</evidence>
<gene>
    <name evidence="1" type="ORF">ACFFRE_12365</name>
</gene>
<comment type="caution">
    <text evidence="1">The sequence shown here is derived from an EMBL/GenBank/DDBJ whole genome shotgun (WGS) entry which is preliminary data.</text>
</comment>
<protein>
    <submittedName>
        <fullName evidence="1">Uncharacterized protein</fullName>
    </submittedName>
</protein>
<name>A0ABV6C7F0_9ACTN</name>
<sequence length="74" mass="7993">MLGPLFSDARAGASVPAVQAVADASSFGRPAPSPAALAPEHRLVDRLAARWAEDPGAPALRWRHWPAGRWWRRG</sequence>
<reference evidence="1 2" key="1">
    <citation type="submission" date="2024-09" db="EMBL/GenBank/DDBJ databases">
        <authorList>
            <person name="Sun Q."/>
            <person name="Mori K."/>
        </authorList>
    </citation>
    <scope>NUCLEOTIDE SEQUENCE [LARGE SCALE GENOMIC DNA]</scope>
    <source>
        <strain evidence="1 2">JCM 15389</strain>
    </source>
</reference>
<keyword evidence="2" id="KW-1185">Reference proteome</keyword>
<feature type="non-terminal residue" evidence="1">
    <location>
        <position position="74"/>
    </location>
</feature>